<proteinExistence type="predicted"/>
<gene>
    <name evidence="1" type="ORF">T02_2497</name>
</gene>
<dbReference type="AlphaFoldDB" id="A0A0V1JZ37"/>
<dbReference type="Proteomes" id="UP000054721">
    <property type="component" value="Unassembled WGS sequence"/>
</dbReference>
<dbReference type="EMBL" id="JYDW01003704">
    <property type="protein sequence ID" value="KRZ40219.1"/>
    <property type="molecule type" value="Genomic_DNA"/>
</dbReference>
<sequence length="31" mass="3889">MERRFGYENPSPYLELLYWKTTDLEHFHSTK</sequence>
<name>A0A0V1JZ37_9BILA</name>
<evidence type="ECO:0000313" key="2">
    <source>
        <dbReference type="Proteomes" id="UP000054721"/>
    </source>
</evidence>
<comment type="caution">
    <text evidence="1">The sequence shown here is derived from an EMBL/GenBank/DDBJ whole genome shotgun (WGS) entry which is preliminary data.</text>
</comment>
<accession>A0A0V1JZ37</accession>
<organism evidence="1 2">
    <name type="scientific">Trichinella nativa</name>
    <dbReference type="NCBI Taxonomy" id="6335"/>
    <lineage>
        <taxon>Eukaryota</taxon>
        <taxon>Metazoa</taxon>
        <taxon>Ecdysozoa</taxon>
        <taxon>Nematoda</taxon>
        <taxon>Enoplea</taxon>
        <taxon>Dorylaimia</taxon>
        <taxon>Trichinellida</taxon>
        <taxon>Trichinellidae</taxon>
        <taxon>Trichinella</taxon>
    </lineage>
</organism>
<protein>
    <submittedName>
        <fullName evidence="1">Uncharacterized protein</fullName>
    </submittedName>
</protein>
<evidence type="ECO:0000313" key="1">
    <source>
        <dbReference type="EMBL" id="KRZ40219.1"/>
    </source>
</evidence>
<reference evidence="1 2" key="1">
    <citation type="submission" date="2015-05" db="EMBL/GenBank/DDBJ databases">
        <title>Evolution of Trichinella species and genotypes.</title>
        <authorList>
            <person name="Korhonen P.K."/>
            <person name="Edoardo P."/>
            <person name="Giuseppe L.R."/>
            <person name="Gasser R.B."/>
        </authorList>
    </citation>
    <scope>NUCLEOTIDE SEQUENCE [LARGE SCALE GENOMIC DNA]</scope>
    <source>
        <strain evidence="1">ISS10</strain>
    </source>
</reference>
<keyword evidence="2" id="KW-1185">Reference proteome</keyword>